<keyword evidence="2" id="KW-1133">Transmembrane helix</keyword>
<dbReference type="EMBL" id="MU003706">
    <property type="protein sequence ID" value="KAF2806766.1"/>
    <property type="molecule type" value="Genomic_DNA"/>
</dbReference>
<keyword evidence="2" id="KW-0472">Membrane</keyword>
<evidence type="ECO:0000256" key="1">
    <source>
        <dbReference type="SAM" id="MobiDB-lite"/>
    </source>
</evidence>
<dbReference type="RefSeq" id="XP_033573730.1">
    <property type="nucleotide sequence ID" value="XM_033720570.1"/>
</dbReference>
<keyword evidence="4" id="KW-1185">Reference proteome</keyword>
<reference evidence="5" key="3">
    <citation type="submission" date="2025-04" db="UniProtKB">
        <authorList>
            <consortium name="RefSeq"/>
        </authorList>
    </citation>
    <scope>IDENTIFICATION</scope>
    <source>
        <strain evidence="5">CBS 304.34</strain>
    </source>
</reference>
<evidence type="ECO:0000313" key="3">
    <source>
        <dbReference type="EMBL" id="KAF2806766.1"/>
    </source>
</evidence>
<evidence type="ECO:0000256" key="2">
    <source>
        <dbReference type="SAM" id="Phobius"/>
    </source>
</evidence>
<evidence type="ECO:0000313" key="4">
    <source>
        <dbReference type="Proteomes" id="UP000504636"/>
    </source>
</evidence>
<protein>
    <submittedName>
        <fullName evidence="3 5">Uncharacterized protein</fullName>
    </submittedName>
</protein>
<feature type="compositionally biased region" description="Polar residues" evidence="1">
    <location>
        <begin position="12"/>
        <end position="48"/>
    </location>
</feature>
<gene>
    <name evidence="3 5" type="ORF">BDZ99DRAFT_465559</name>
</gene>
<dbReference type="Proteomes" id="UP000504636">
    <property type="component" value="Unplaced"/>
</dbReference>
<proteinExistence type="predicted"/>
<reference evidence="5" key="2">
    <citation type="submission" date="2020-04" db="EMBL/GenBank/DDBJ databases">
        <authorList>
            <consortium name="NCBI Genome Project"/>
        </authorList>
    </citation>
    <scope>NUCLEOTIDE SEQUENCE</scope>
    <source>
        <strain evidence="5">CBS 304.34</strain>
    </source>
</reference>
<accession>A0A6A6YD63</accession>
<reference evidence="3 5" key="1">
    <citation type="journal article" date="2020" name="Stud. Mycol.">
        <title>101 Dothideomycetes genomes: a test case for predicting lifestyles and emergence of pathogens.</title>
        <authorList>
            <person name="Haridas S."/>
            <person name="Albert R."/>
            <person name="Binder M."/>
            <person name="Bloem J."/>
            <person name="Labutti K."/>
            <person name="Salamov A."/>
            <person name="Andreopoulos B."/>
            <person name="Baker S."/>
            <person name="Barry K."/>
            <person name="Bills G."/>
            <person name="Bluhm B."/>
            <person name="Cannon C."/>
            <person name="Castanera R."/>
            <person name="Culley D."/>
            <person name="Daum C."/>
            <person name="Ezra D."/>
            <person name="Gonzalez J."/>
            <person name="Henrissat B."/>
            <person name="Kuo A."/>
            <person name="Liang C."/>
            <person name="Lipzen A."/>
            <person name="Lutzoni F."/>
            <person name="Magnuson J."/>
            <person name="Mondo S."/>
            <person name="Nolan M."/>
            <person name="Ohm R."/>
            <person name="Pangilinan J."/>
            <person name="Park H.-J."/>
            <person name="Ramirez L."/>
            <person name="Alfaro M."/>
            <person name="Sun H."/>
            <person name="Tritt A."/>
            <person name="Yoshinaga Y."/>
            <person name="Zwiers L.-H."/>
            <person name="Turgeon B."/>
            <person name="Goodwin S."/>
            <person name="Spatafora J."/>
            <person name="Crous P."/>
            <person name="Grigoriev I."/>
        </authorList>
    </citation>
    <scope>NUCLEOTIDE SEQUENCE</scope>
    <source>
        <strain evidence="3 5">CBS 304.34</strain>
    </source>
</reference>
<feature type="transmembrane region" description="Helical" evidence="2">
    <location>
        <begin position="56"/>
        <end position="72"/>
    </location>
</feature>
<sequence length="73" mass="7874">MDYDDYHAGGVSSLTCPYQNKNENSLPTSTPPYISSKMNPPCTNQQEPCPNGVGPVSPNMLILGLVFLFVLLG</sequence>
<dbReference type="AlphaFoldDB" id="A0A6A6YD63"/>
<organism evidence="3">
    <name type="scientific">Mytilinidion resinicola</name>
    <dbReference type="NCBI Taxonomy" id="574789"/>
    <lineage>
        <taxon>Eukaryota</taxon>
        <taxon>Fungi</taxon>
        <taxon>Dikarya</taxon>
        <taxon>Ascomycota</taxon>
        <taxon>Pezizomycotina</taxon>
        <taxon>Dothideomycetes</taxon>
        <taxon>Pleosporomycetidae</taxon>
        <taxon>Mytilinidiales</taxon>
        <taxon>Mytilinidiaceae</taxon>
        <taxon>Mytilinidion</taxon>
    </lineage>
</organism>
<name>A0A6A6YD63_9PEZI</name>
<feature type="region of interest" description="Disordered" evidence="1">
    <location>
        <begin position="1"/>
        <end position="50"/>
    </location>
</feature>
<dbReference type="GeneID" id="54461463"/>
<keyword evidence="2" id="KW-0812">Transmembrane</keyword>
<evidence type="ECO:0000313" key="5">
    <source>
        <dbReference type="RefSeq" id="XP_033573730.1"/>
    </source>
</evidence>